<evidence type="ECO:0000256" key="8">
    <source>
        <dbReference type="ARBA" id="ARBA00022989"/>
    </source>
</evidence>
<gene>
    <name evidence="14" type="ORF">BK798_01745</name>
</gene>
<keyword evidence="5 13" id="KW-0812">Transmembrane</keyword>
<feature type="transmembrane region" description="Helical" evidence="13">
    <location>
        <begin position="39"/>
        <end position="57"/>
    </location>
</feature>
<keyword evidence="4" id="KW-0633">Potassium transport</keyword>
<dbReference type="AlphaFoldDB" id="A0A2H4U524"/>
<dbReference type="GO" id="GO:0015252">
    <property type="term" value="F:proton channel activity"/>
    <property type="evidence" value="ECO:0007669"/>
    <property type="project" value="InterPro"/>
</dbReference>
<evidence type="ECO:0000256" key="10">
    <source>
        <dbReference type="ARBA" id="ARBA00023136"/>
    </source>
</evidence>
<evidence type="ECO:0000256" key="5">
    <source>
        <dbReference type="ARBA" id="ARBA00022692"/>
    </source>
</evidence>
<dbReference type="EMBL" id="CP017803">
    <property type="protein sequence ID" value="ATZ59222.1"/>
    <property type="molecule type" value="Genomic_DNA"/>
</dbReference>
<comment type="subcellular location">
    <subcellularLocation>
        <location evidence="1">Membrane</location>
        <topology evidence="1">Multi-pass membrane protein</topology>
    </subcellularLocation>
</comment>
<dbReference type="RefSeq" id="WP_004036768.1">
    <property type="nucleotide sequence ID" value="NZ_AP025586.1"/>
</dbReference>
<keyword evidence="7" id="KW-0630">Potassium</keyword>
<evidence type="ECO:0000256" key="7">
    <source>
        <dbReference type="ARBA" id="ARBA00022958"/>
    </source>
</evidence>
<evidence type="ECO:0000256" key="6">
    <source>
        <dbReference type="ARBA" id="ARBA00022826"/>
    </source>
</evidence>
<feature type="transmembrane region" description="Helical" evidence="13">
    <location>
        <begin position="143"/>
        <end position="162"/>
    </location>
</feature>
<evidence type="ECO:0000256" key="9">
    <source>
        <dbReference type="ARBA" id="ARBA00023065"/>
    </source>
</evidence>
<comment type="catalytic activity">
    <reaction evidence="12">
        <text>K(+)(in) = K(+)(out)</text>
        <dbReference type="Rhea" id="RHEA:29463"/>
        <dbReference type="ChEBI" id="CHEBI:29103"/>
    </reaction>
</comment>
<evidence type="ECO:0000256" key="11">
    <source>
        <dbReference type="ARBA" id="ARBA00023303"/>
    </source>
</evidence>
<evidence type="ECO:0000313" key="14">
    <source>
        <dbReference type="EMBL" id="ATZ59222.1"/>
    </source>
</evidence>
<feature type="transmembrane region" description="Helical" evidence="13">
    <location>
        <begin position="102"/>
        <end position="122"/>
    </location>
</feature>
<accession>A0A2H4U524</accession>
<feature type="transmembrane region" description="Helical" evidence="13">
    <location>
        <begin position="9"/>
        <end position="27"/>
    </location>
</feature>
<evidence type="ECO:0000256" key="2">
    <source>
        <dbReference type="ARBA" id="ARBA00006920"/>
    </source>
</evidence>
<keyword evidence="9" id="KW-0406">Ion transport</keyword>
<evidence type="ECO:0000256" key="1">
    <source>
        <dbReference type="ARBA" id="ARBA00004141"/>
    </source>
</evidence>
<dbReference type="Proteomes" id="UP000232133">
    <property type="component" value="Chromosome"/>
</dbReference>
<comment type="similarity">
    <text evidence="2">Belongs to the TMEM175 family.</text>
</comment>
<evidence type="ECO:0000256" key="13">
    <source>
        <dbReference type="SAM" id="Phobius"/>
    </source>
</evidence>
<keyword evidence="11" id="KW-0407">Ion channel</keyword>
<dbReference type="OMA" id="LISMMIN"/>
<keyword evidence="8 13" id="KW-1133">Transmembrane helix</keyword>
<feature type="transmembrane region" description="Helical" evidence="13">
    <location>
        <begin position="168"/>
        <end position="186"/>
    </location>
</feature>
<proteinExistence type="inferred from homology"/>
<reference evidence="14 15" key="1">
    <citation type="submission" date="2016-10" db="EMBL/GenBank/DDBJ databases">
        <authorList>
            <person name="Varghese N."/>
        </authorList>
    </citation>
    <scope>NUCLEOTIDE SEQUENCE [LARGE SCALE GENOMIC DNA]</scope>
    <source>
        <strain evidence="14 15">KB11</strain>
    </source>
</reference>
<keyword evidence="3" id="KW-0813">Transport</keyword>
<dbReference type="InterPro" id="IPR010617">
    <property type="entry name" value="TMEM175-like"/>
</dbReference>
<evidence type="ECO:0000256" key="12">
    <source>
        <dbReference type="ARBA" id="ARBA00034430"/>
    </source>
</evidence>
<keyword evidence="6" id="KW-0631">Potassium channel</keyword>
<sequence length="187" mass="21339">MESERFEALIDAILAIIITIIVLEIPTPANGSWQALGELHLEFIVYLISFIVCFNYWNYHNNLFSIVNYIDYKVIWSSGLSIFILSLLPYLTSFVANNFHSFFAQSIYGLDFLLVNLIYIYTSESLKNADKGNIALQVALDKNYEFIATIVTIIIGYVIGYFFYPPAIIASCLVAIIIIWSMPYITK</sequence>
<evidence type="ECO:0000313" key="15">
    <source>
        <dbReference type="Proteomes" id="UP000232133"/>
    </source>
</evidence>
<dbReference type="Pfam" id="PF06736">
    <property type="entry name" value="TMEM175"/>
    <property type="match status" value="1"/>
</dbReference>
<name>A0A2H4U524_METSM</name>
<feature type="transmembrane region" description="Helical" evidence="13">
    <location>
        <begin position="69"/>
        <end position="90"/>
    </location>
</feature>
<protein>
    <submittedName>
        <fullName evidence="14">DUF1211 domain-containing membrane protein</fullName>
    </submittedName>
</protein>
<organism evidence="14 15">
    <name type="scientific">Methanobrevibacter smithii</name>
    <dbReference type="NCBI Taxonomy" id="2173"/>
    <lineage>
        <taxon>Archaea</taxon>
        <taxon>Methanobacteriati</taxon>
        <taxon>Methanobacteriota</taxon>
        <taxon>Methanomada group</taxon>
        <taxon>Methanobacteria</taxon>
        <taxon>Methanobacteriales</taxon>
        <taxon>Methanobacteriaceae</taxon>
        <taxon>Methanobrevibacter</taxon>
    </lineage>
</organism>
<evidence type="ECO:0000256" key="4">
    <source>
        <dbReference type="ARBA" id="ARBA00022538"/>
    </source>
</evidence>
<dbReference type="GeneID" id="78817096"/>
<keyword evidence="10 13" id="KW-0472">Membrane</keyword>
<evidence type="ECO:0000256" key="3">
    <source>
        <dbReference type="ARBA" id="ARBA00022448"/>
    </source>
</evidence>
<dbReference type="GO" id="GO:0016020">
    <property type="term" value="C:membrane"/>
    <property type="evidence" value="ECO:0007669"/>
    <property type="project" value="UniProtKB-SubCell"/>
</dbReference>
<dbReference type="GO" id="GO:0005267">
    <property type="term" value="F:potassium channel activity"/>
    <property type="evidence" value="ECO:0007669"/>
    <property type="project" value="UniProtKB-KW"/>
</dbReference>